<dbReference type="Proteomes" id="UP001144205">
    <property type="component" value="Unassembled WGS sequence"/>
</dbReference>
<gene>
    <name evidence="6" type="ORF">STA1M1_21880</name>
</gene>
<dbReference type="InterPro" id="IPR009056">
    <property type="entry name" value="Cyt_c-like_dom"/>
</dbReference>
<dbReference type="InterPro" id="IPR036909">
    <property type="entry name" value="Cyt_c-like_dom_sf"/>
</dbReference>
<keyword evidence="1 4" id="KW-0349">Heme</keyword>
<dbReference type="SUPFAM" id="SSF46626">
    <property type="entry name" value="Cytochrome c"/>
    <property type="match status" value="1"/>
</dbReference>
<protein>
    <submittedName>
        <fullName evidence="6">Cytochrome c</fullName>
    </submittedName>
</protein>
<evidence type="ECO:0000313" key="6">
    <source>
        <dbReference type="EMBL" id="GKY88319.1"/>
    </source>
</evidence>
<keyword evidence="2 4" id="KW-0479">Metal-binding</keyword>
<feature type="domain" description="Cytochrome c" evidence="5">
    <location>
        <begin position="20"/>
        <end position="123"/>
    </location>
</feature>
<dbReference type="PROSITE" id="PS51257">
    <property type="entry name" value="PROKAR_LIPOPROTEIN"/>
    <property type="match status" value="1"/>
</dbReference>
<keyword evidence="3 4" id="KW-0408">Iron</keyword>
<evidence type="ECO:0000256" key="4">
    <source>
        <dbReference type="PROSITE-ProRule" id="PRU00433"/>
    </source>
</evidence>
<accession>A0ABQ5LTK2</accession>
<evidence type="ECO:0000313" key="7">
    <source>
        <dbReference type="Proteomes" id="UP001144205"/>
    </source>
</evidence>
<keyword evidence="7" id="KW-1185">Reference proteome</keyword>
<dbReference type="EMBL" id="BROH01000006">
    <property type="protein sequence ID" value="GKY88319.1"/>
    <property type="molecule type" value="Genomic_DNA"/>
</dbReference>
<sequence>MRLRAIVLGAFALALTGCEQEPMTGAGLYGAYCAGCHGNDARGGAEAGAPDLTGLARRHGGAYPAVYVMSTIDGYAREATHGPMPIFGELIDAPVETWVDPEGVPTPTPVSLMLLNEYLQGQQEG</sequence>
<dbReference type="PROSITE" id="PS51007">
    <property type="entry name" value="CYTC"/>
    <property type="match status" value="1"/>
</dbReference>
<evidence type="ECO:0000256" key="2">
    <source>
        <dbReference type="ARBA" id="ARBA00022723"/>
    </source>
</evidence>
<name>A0ABQ5LTK2_9RHOB</name>
<reference evidence="6" key="1">
    <citation type="journal article" date="2023" name="Int. J. Syst. Evol. Microbiol.">
        <title>Sinisalibacter aestuarii sp. nov., isolated from estuarine sediment of the Arakawa River.</title>
        <authorList>
            <person name="Arafat S.T."/>
            <person name="Hirano S."/>
            <person name="Sato A."/>
            <person name="Takeuchi K."/>
            <person name="Yasuda T."/>
            <person name="Terahara T."/>
            <person name="Hamada M."/>
            <person name="Kobayashi T."/>
        </authorList>
    </citation>
    <scope>NUCLEOTIDE SEQUENCE</scope>
    <source>
        <strain evidence="6">B-399</strain>
    </source>
</reference>
<evidence type="ECO:0000259" key="5">
    <source>
        <dbReference type="PROSITE" id="PS51007"/>
    </source>
</evidence>
<comment type="caution">
    <text evidence="6">The sequence shown here is derived from an EMBL/GenBank/DDBJ whole genome shotgun (WGS) entry which is preliminary data.</text>
</comment>
<evidence type="ECO:0000256" key="1">
    <source>
        <dbReference type="ARBA" id="ARBA00022617"/>
    </source>
</evidence>
<evidence type="ECO:0000256" key="3">
    <source>
        <dbReference type="ARBA" id="ARBA00023004"/>
    </source>
</evidence>
<proteinExistence type="predicted"/>
<dbReference type="RefSeq" id="WP_281842364.1">
    <property type="nucleotide sequence ID" value="NZ_BROH01000006.1"/>
</dbReference>
<organism evidence="6 7">
    <name type="scientific">Sinisalibacter aestuarii</name>
    <dbReference type="NCBI Taxonomy" id="2949426"/>
    <lineage>
        <taxon>Bacteria</taxon>
        <taxon>Pseudomonadati</taxon>
        <taxon>Pseudomonadota</taxon>
        <taxon>Alphaproteobacteria</taxon>
        <taxon>Rhodobacterales</taxon>
        <taxon>Roseobacteraceae</taxon>
        <taxon>Sinisalibacter</taxon>
    </lineage>
</organism>
<dbReference type="Gene3D" id="1.10.760.10">
    <property type="entry name" value="Cytochrome c-like domain"/>
    <property type="match status" value="1"/>
</dbReference>
<dbReference type="Pfam" id="PF13442">
    <property type="entry name" value="Cytochrome_CBB3"/>
    <property type="match status" value="1"/>
</dbReference>